<dbReference type="Proteomes" id="UP000712281">
    <property type="component" value="Unassembled WGS sequence"/>
</dbReference>
<evidence type="ECO:0000256" key="3">
    <source>
        <dbReference type="ARBA" id="ARBA00022679"/>
    </source>
</evidence>
<dbReference type="GO" id="GO:0004674">
    <property type="term" value="F:protein serine/threonine kinase activity"/>
    <property type="evidence" value="ECO:0007669"/>
    <property type="project" value="UniProtKB-KW"/>
</dbReference>
<keyword evidence="4" id="KW-0547">Nucleotide-binding</keyword>
<dbReference type="GO" id="GO:0005886">
    <property type="term" value="C:plasma membrane"/>
    <property type="evidence" value="ECO:0007669"/>
    <property type="project" value="TreeGrafter"/>
</dbReference>
<keyword evidence="2" id="KW-0723">Serine/threonine-protein kinase</keyword>
<keyword evidence="3" id="KW-0808">Transferase</keyword>
<name>A0A8S9LT67_BRACR</name>
<evidence type="ECO:0000256" key="7">
    <source>
        <dbReference type="SAM" id="SignalP"/>
    </source>
</evidence>
<evidence type="ECO:0000256" key="5">
    <source>
        <dbReference type="ARBA" id="ARBA00022777"/>
    </source>
</evidence>
<gene>
    <name evidence="9" type="ORF">F2Q68_00045912</name>
</gene>
<feature type="chain" id="PRO_5035933392" description="S-locus receptor kinase domain-containing protein" evidence="7">
    <location>
        <begin position="20"/>
        <end position="105"/>
    </location>
</feature>
<dbReference type="Gene3D" id="3.30.200.20">
    <property type="entry name" value="Phosphorylase Kinase, domain 1"/>
    <property type="match status" value="1"/>
</dbReference>
<evidence type="ECO:0000313" key="10">
    <source>
        <dbReference type="Proteomes" id="UP000712281"/>
    </source>
</evidence>
<evidence type="ECO:0000256" key="2">
    <source>
        <dbReference type="ARBA" id="ARBA00022527"/>
    </source>
</evidence>
<feature type="domain" description="S-locus receptor kinase" evidence="8">
    <location>
        <begin position="26"/>
        <end position="67"/>
    </location>
</feature>
<dbReference type="AlphaFoldDB" id="A0A8S9LT67"/>
<accession>A0A8S9LT67</accession>
<keyword evidence="7" id="KW-0732">Signal</keyword>
<keyword evidence="5" id="KW-0418">Kinase</keyword>
<dbReference type="SUPFAM" id="SSF56112">
    <property type="entry name" value="Protein kinase-like (PK-like)"/>
    <property type="match status" value="1"/>
</dbReference>
<protein>
    <recommendedName>
        <fullName evidence="8">S-locus receptor kinase domain-containing protein</fullName>
    </recommendedName>
</protein>
<proteinExistence type="predicted"/>
<evidence type="ECO:0000256" key="6">
    <source>
        <dbReference type="ARBA" id="ARBA00022840"/>
    </source>
</evidence>
<dbReference type="PANTHER" id="PTHR27002">
    <property type="entry name" value="RECEPTOR-LIKE SERINE/THREONINE-PROTEIN KINASE SD1-8"/>
    <property type="match status" value="1"/>
</dbReference>
<feature type="signal peptide" evidence="7">
    <location>
        <begin position="1"/>
        <end position="19"/>
    </location>
</feature>
<evidence type="ECO:0000256" key="4">
    <source>
        <dbReference type="ARBA" id="ARBA00022741"/>
    </source>
</evidence>
<dbReference type="InterPro" id="IPR011009">
    <property type="entry name" value="Kinase-like_dom_sf"/>
</dbReference>
<dbReference type="InterPro" id="IPR022126">
    <property type="entry name" value="S-locus_recpt_kinase"/>
</dbReference>
<sequence length="105" mass="12014">MSILFLLSIIIFRFWKTKQKRATAVQTPIVDQVRSKDSLADEVIVTRKSYISRESKTEDLELPLMEFEAVAIATNNFSDGNKLGKGGFGIVYKVMVMHNVFKIYH</sequence>
<keyword evidence="6" id="KW-0067">ATP-binding</keyword>
<dbReference type="GO" id="GO:0005524">
    <property type="term" value="F:ATP binding"/>
    <property type="evidence" value="ECO:0007669"/>
    <property type="project" value="UniProtKB-KW"/>
</dbReference>
<dbReference type="EMBL" id="QGKW02000276">
    <property type="protein sequence ID" value="KAF2609029.1"/>
    <property type="molecule type" value="Genomic_DNA"/>
</dbReference>
<reference evidence="9" key="1">
    <citation type="submission" date="2019-12" db="EMBL/GenBank/DDBJ databases">
        <title>Genome sequencing and annotation of Brassica cretica.</title>
        <authorList>
            <person name="Studholme D.J."/>
            <person name="Sarris P.F."/>
        </authorList>
    </citation>
    <scope>NUCLEOTIDE SEQUENCE</scope>
    <source>
        <strain evidence="9">PFS-001/15</strain>
        <tissue evidence="9">Leaf</tissue>
    </source>
</reference>
<dbReference type="Pfam" id="PF12398">
    <property type="entry name" value="DUF3660"/>
    <property type="match status" value="1"/>
</dbReference>
<evidence type="ECO:0000313" key="9">
    <source>
        <dbReference type="EMBL" id="KAF2609029.1"/>
    </source>
</evidence>
<dbReference type="PANTHER" id="PTHR27002:SF956">
    <property type="entry name" value="PROTEIN KINASE DOMAIN-CONTAINING PROTEIN"/>
    <property type="match status" value="1"/>
</dbReference>
<comment type="subcellular location">
    <subcellularLocation>
        <location evidence="1">Membrane</location>
        <topology evidence="1">Single-pass type I membrane protein</topology>
    </subcellularLocation>
</comment>
<evidence type="ECO:0000256" key="1">
    <source>
        <dbReference type="ARBA" id="ARBA00004479"/>
    </source>
</evidence>
<organism evidence="9 10">
    <name type="scientific">Brassica cretica</name>
    <name type="common">Mustard</name>
    <dbReference type="NCBI Taxonomy" id="69181"/>
    <lineage>
        <taxon>Eukaryota</taxon>
        <taxon>Viridiplantae</taxon>
        <taxon>Streptophyta</taxon>
        <taxon>Embryophyta</taxon>
        <taxon>Tracheophyta</taxon>
        <taxon>Spermatophyta</taxon>
        <taxon>Magnoliopsida</taxon>
        <taxon>eudicotyledons</taxon>
        <taxon>Gunneridae</taxon>
        <taxon>Pentapetalae</taxon>
        <taxon>rosids</taxon>
        <taxon>malvids</taxon>
        <taxon>Brassicales</taxon>
        <taxon>Brassicaceae</taxon>
        <taxon>Brassiceae</taxon>
        <taxon>Brassica</taxon>
    </lineage>
</organism>
<evidence type="ECO:0000259" key="8">
    <source>
        <dbReference type="Pfam" id="PF12398"/>
    </source>
</evidence>
<comment type="caution">
    <text evidence="9">The sequence shown here is derived from an EMBL/GenBank/DDBJ whole genome shotgun (WGS) entry which is preliminary data.</text>
</comment>